<dbReference type="PATRIC" id="fig|1035195.3.peg.2193"/>
<keyword evidence="3" id="KW-1185">Reference proteome</keyword>
<dbReference type="HOGENOM" id="CLU_000604_29_1_11"/>
<dbReference type="Proteomes" id="UP000010445">
    <property type="component" value="Unassembled WGS sequence"/>
</dbReference>
<comment type="caution">
    <text evidence="2">The sequence shown here is derived from an EMBL/GenBank/DDBJ whole genome shotgun (WGS) entry which is preliminary data.</text>
</comment>
<dbReference type="Gene3D" id="3.40.50.300">
    <property type="entry name" value="P-loop containing nucleotide triphosphate hydrolases"/>
    <property type="match status" value="1"/>
</dbReference>
<dbReference type="STRING" id="1035195.HMPREF9997_02454"/>
<evidence type="ECO:0000313" key="2">
    <source>
        <dbReference type="EMBL" id="EKX88090.1"/>
    </source>
</evidence>
<dbReference type="OrthoDB" id="4927383at2"/>
<feature type="domain" description="ABC transporter" evidence="1">
    <location>
        <begin position="30"/>
        <end position="122"/>
    </location>
</feature>
<dbReference type="eggNOG" id="COG1121">
    <property type="taxonomic scope" value="Bacteria"/>
</dbReference>
<gene>
    <name evidence="2" type="ORF">HMPREF9997_02454</name>
</gene>
<dbReference type="EMBL" id="AMEM01000040">
    <property type="protein sequence ID" value="EKX88090.1"/>
    <property type="molecule type" value="Genomic_DNA"/>
</dbReference>
<dbReference type="GO" id="GO:0016887">
    <property type="term" value="F:ATP hydrolysis activity"/>
    <property type="evidence" value="ECO:0007669"/>
    <property type="project" value="InterPro"/>
</dbReference>
<dbReference type="GO" id="GO:0005524">
    <property type="term" value="F:ATP binding"/>
    <property type="evidence" value="ECO:0007669"/>
    <property type="project" value="InterPro"/>
</dbReference>
<evidence type="ECO:0000259" key="1">
    <source>
        <dbReference type="Pfam" id="PF00005"/>
    </source>
</evidence>
<dbReference type="RefSeq" id="WP_006062258.1">
    <property type="nucleotide sequence ID" value="NZ_KB290824.1"/>
</dbReference>
<dbReference type="InterPro" id="IPR027417">
    <property type="entry name" value="P-loop_NTPase"/>
</dbReference>
<dbReference type="InterPro" id="IPR003439">
    <property type="entry name" value="ABC_transporter-like_ATP-bd"/>
</dbReference>
<dbReference type="Pfam" id="PF00005">
    <property type="entry name" value="ABC_tran"/>
    <property type="match status" value="1"/>
</dbReference>
<sequence>MPEEQLPETMNAVTAVNLALRGTEGPVFGPLTFTAPASGLTVLSGRGGSGRTALALTLAGRMASTTGEVTVLGETKRSKIRQMVAVAGVEQIDALDRDVTIRTALSEHLNWSRWWWTVPRRASQEYYEQLCGRVFGQRDLPPLNSYVSQISALDRILIRIALALHPASHQPIRMLVMDDLEQVRELDDRLQLVQILMELSQVIPVIVMAVNPLPPSPGVEYHLIELHTTTPAKEQQQ</sequence>
<organism evidence="2 3">
    <name type="scientific">Corynebacterium durum F0235</name>
    <dbReference type="NCBI Taxonomy" id="1035195"/>
    <lineage>
        <taxon>Bacteria</taxon>
        <taxon>Bacillati</taxon>
        <taxon>Actinomycetota</taxon>
        <taxon>Actinomycetes</taxon>
        <taxon>Mycobacteriales</taxon>
        <taxon>Corynebacteriaceae</taxon>
        <taxon>Corynebacterium</taxon>
    </lineage>
</organism>
<protein>
    <recommendedName>
        <fullName evidence="1">ABC transporter domain-containing protein</fullName>
    </recommendedName>
</protein>
<dbReference type="SUPFAM" id="SSF52540">
    <property type="entry name" value="P-loop containing nucleoside triphosphate hydrolases"/>
    <property type="match status" value="1"/>
</dbReference>
<name>L1MAL8_9CORY</name>
<proteinExistence type="predicted"/>
<dbReference type="AlphaFoldDB" id="L1MAL8"/>
<reference evidence="2 3" key="1">
    <citation type="submission" date="2012-05" db="EMBL/GenBank/DDBJ databases">
        <authorList>
            <person name="Weinstock G."/>
            <person name="Sodergren E."/>
            <person name="Lobos E.A."/>
            <person name="Fulton L."/>
            <person name="Fulton R."/>
            <person name="Courtney L."/>
            <person name="Fronick C."/>
            <person name="O'Laughlin M."/>
            <person name="Godfrey J."/>
            <person name="Wilson R.M."/>
            <person name="Miner T."/>
            <person name="Farmer C."/>
            <person name="Delehaunty K."/>
            <person name="Cordes M."/>
            <person name="Minx P."/>
            <person name="Tomlinson C."/>
            <person name="Chen J."/>
            <person name="Wollam A."/>
            <person name="Pepin K.H."/>
            <person name="Bhonagiri V."/>
            <person name="Zhang X."/>
            <person name="Suruliraj S."/>
            <person name="Warren W."/>
            <person name="Mitreva M."/>
            <person name="Mardis E.R."/>
            <person name="Wilson R.K."/>
        </authorList>
    </citation>
    <scope>NUCLEOTIDE SEQUENCE [LARGE SCALE GENOMIC DNA]</scope>
    <source>
        <strain evidence="2 3">F0235</strain>
    </source>
</reference>
<dbReference type="CDD" id="cd00267">
    <property type="entry name" value="ABC_ATPase"/>
    <property type="match status" value="1"/>
</dbReference>
<evidence type="ECO:0000313" key="3">
    <source>
        <dbReference type="Proteomes" id="UP000010445"/>
    </source>
</evidence>
<accession>L1MAL8</accession>